<evidence type="ECO:0000256" key="2">
    <source>
        <dbReference type="SAM" id="MobiDB-lite"/>
    </source>
</evidence>
<feature type="coiled-coil region" evidence="1">
    <location>
        <begin position="165"/>
        <end position="227"/>
    </location>
</feature>
<sequence length="296" mass="33452">MDLPIKSAQETPIVPRDNGKTMTKKKLPFKDFDDTVSSSASVTSMHFGNQDINNEYIPKKKNTVTDSDLSRLYREIFATADQSEIVDQIIKVIQLHAKTKVDGLLGNAKIQQNVLEGQCERLAAAITRVRGGDTLIEKENIKDSSITDAQLNALIRCECDHKERLKKLLQKKDALDKEAEKDREKFEYCRSKGGEYKANKVKLNYYLDFLKENHARCKTACKQLKAESDAEIRNIQAQAEDRAQDMVTSMKLSELHLKDLKTQVAAVDNKIKEMTAILQDILAQNEDDSSDIDSKA</sequence>
<name>A0A0K0DXV9_STRER</name>
<accession>A0A0K0DXV9</accession>
<evidence type="ECO:0000313" key="5">
    <source>
        <dbReference type="WBParaSite" id="TCONS_00006417.p1"/>
    </source>
</evidence>
<keyword evidence="1" id="KW-0175">Coiled coil</keyword>
<evidence type="ECO:0000313" key="3">
    <source>
        <dbReference type="Proteomes" id="UP000035681"/>
    </source>
</evidence>
<evidence type="ECO:0000313" key="4">
    <source>
        <dbReference type="WBParaSite" id="SSTP_0000207300.1"/>
    </source>
</evidence>
<organism evidence="4">
    <name type="scientific">Strongyloides stercoralis</name>
    <name type="common">Threadworm</name>
    <dbReference type="NCBI Taxonomy" id="6248"/>
    <lineage>
        <taxon>Eukaryota</taxon>
        <taxon>Metazoa</taxon>
        <taxon>Ecdysozoa</taxon>
        <taxon>Nematoda</taxon>
        <taxon>Chromadorea</taxon>
        <taxon>Rhabditida</taxon>
        <taxon>Tylenchina</taxon>
        <taxon>Panagrolaimomorpha</taxon>
        <taxon>Strongyloidoidea</taxon>
        <taxon>Strongyloididae</taxon>
        <taxon>Strongyloides</taxon>
    </lineage>
</organism>
<reference evidence="4" key="1">
    <citation type="submission" date="2015-08" db="UniProtKB">
        <authorList>
            <consortium name="WormBaseParasite"/>
        </authorList>
    </citation>
    <scope>IDENTIFICATION</scope>
</reference>
<keyword evidence="3" id="KW-1185">Reference proteome</keyword>
<protein>
    <submittedName>
        <fullName evidence="5">Transforming acidic coiled-coil-containing protein C-terminal domain-containing protein</fullName>
    </submittedName>
</protein>
<dbReference type="AlphaFoldDB" id="A0A0K0DXV9"/>
<dbReference type="WBParaSite" id="TCONS_00006417.p1">
    <property type="protein sequence ID" value="TCONS_00006417.p1"/>
    <property type="gene ID" value="XLOC_004568"/>
</dbReference>
<dbReference type="Proteomes" id="UP000035681">
    <property type="component" value="Unplaced"/>
</dbReference>
<proteinExistence type="predicted"/>
<evidence type="ECO:0000256" key="1">
    <source>
        <dbReference type="SAM" id="Coils"/>
    </source>
</evidence>
<feature type="region of interest" description="Disordered" evidence="2">
    <location>
        <begin position="1"/>
        <end position="22"/>
    </location>
</feature>
<dbReference type="WBParaSite" id="SSTP_0000207300.1">
    <property type="protein sequence ID" value="SSTP_0000207300.1"/>
    <property type="gene ID" value="SSTP_0000207300"/>
</dbReference>